<dbReference type="RefSeq" id="WP_094984953.1">
    <property type="nucleotide sequence ID" value="NZ_NHNI01000001.1"/>
</dbReference>
<dbReference type="Proteomes" id="UP000216101">
    <property type="component" value="Unassembled WGS sequence"/>
</dbReference>
<feature type="transmembrane region" description="Helical" evidence="8">
    <location>
        <begin position="275"/>
        <end position="297"/>
    </location>
</feature>
<evidence type="ECO:0000256" key="5">
    <source>
        <dbReference type="ARBA" id="ARBA00022989"/>
    </source>
</evidence>
<feature type="transmembrane region" description="Helical" evidence="8">
    <location>
        <begin position="241"/>
        <end position="263"/>
    </location>
</feature>
<evidence type="ECO:0000313" key="10">
    <source>
        <dbReference type="EMBL" id="OZY87568.1"/>
    </source>
</evidence>
<feature type="transmembrane region" description="Helical" evidence="8">
    <location>
        <begin position="304"/>
        <end position="323"/>
    </location>
</feature>
<feature type="domain" description="NADH:quinone oxidoreductase/Mrp antiporter transmembrane" evidence="9">
    <location>
        <begin position="126"/>
        <end position="422"/>
    </location>
</feature>
<dbReference type="Pfam" id="PF00361">
    <property type="entry name" value="Proton_antipo_M"/>
    <property type="match status" value="1"/>
</dbReference>
<feature type="transmembrane region" description="Helical" evidence="8">
    <location>
        <begin position="161"/>
        <end position="183"/>
    </location>
</feature>
<feature type="transmembrane region" description="Helical" evidence="8">
    <location>
        <begin position="69"/>
        <end position="96"/>
    </location>
</feature>
<gene>
    <name evidence="10" type="ORF">CBP51_11535</name>
</gene>
<feature type="transmembrane region" description="Helical" evidence="8">
    <location>
        <begin position="454"/>
        <end position="475"/>
    </location>
</feature>
<reference evidence="11" key="1">
    <citation type="submission" date="2017-05" db="EMBL/GenBank/DDBJ databases">
        <authorList>
            <person name="Barney B.M."/>
        </authorList>
    </citation>
    <scope>NUCLEOTIDE SEQUENCE [LARGE SCALE GENOMIC DNA]</scope>
    <source>
        <strain evidence="11">PSBB022</strain>
    </source>
</reference>
<organism evidence="10 11">
    <name type="scientific">Cellvibrio mixtus</name>
    <dbReference type="NCBI Taxonomy" id="39650"/>
    <lineage>
        <taxon>Bacteria</taxon>
        <taxon>Pseudomonadati</taxon>
        <taxon>Pseudomonadota</taxon>
        <taxon>Gammaproteobacteria</taxon>
        <taxon>Cellvibrionales</taxon>
        <taxon>Cellvibrionaceae</taxon>
        <taxon>Cellvibrio</taxon>
    </lineage>
</organism>
<dbReference type="InterPro" id="IPR001750">
    <property type="entry name" value="ND/Mrp_TM"/>
</dbReference>
<evidence type="ECO:0000256" key="4">
    <source>
        <dbReference type="ARBA" id="ARBA00022692"/>
    </source>
</evidence>
<dbReference type="InterPro" id="IPR003918">
    <property type="entry name" value="NADH_UbQ_OxRdtase"/>
</dbReference>
<evidence type="ECO:0000256" key="7">
    <source>
        <dbReference type="RuleBase" id="RU000320"/>
    </source>
</evidence>
<dbReference type="PRINTS" id="PR01437">
    <property type="entry name" value="NUOXDRDTASE4"/>
</dbReference>
<dbReference type="GO" id="GO:0005886">
    <property type="term" value="C:plasma membrane"/>
    <property type="evidence" value="ECO:0007669"/>
    <property type="project" value="UniProtKB-SubCell"/>
</dbReference>
<feature type="transmembrane region" description="Helical" evidence="8">
    <location>
        <begin position="108"/>
        <end position="125"/>
    </location>
</feature>
<keyword evidence="6 8" id="KW-0472">Membrane</keyword>
<feature type="transmembrane region" description="Helical" evidence="8">
    <location>
        <begin position="203"/>
        <end position="229"/>
    </location>
</feature>
<dbReference type="AlphaFoldDB" id="A0A266QCE9"/>
<evidence type="ECO:0000256" key="8">
    <source>
        <dbReference type="SAM" id="Phobius"/>
    </source>
</evidence>
<dbReference type="PANTHER" id="PTHR42703:SF1">
    <property type="entry name" value="NA(+)_H(+) ANTIPORTER SUBUNIT D1"/>
    <property type="match status" value="1"/>
</dbReference>
<comment type="subcellular location">
    <subcellularLocation>
        <location evidence="1">Cell membrane</location>
        <topology evidence="1">Multi-pass membrane protein</topology>
    </subcellularLocation>
    <subcellularLocation>
        <location evidence="7">Membrane</location>
        <topology evidence="7">Multi-pass membrane protein</topology>
    </subcellularLocation>
</comment>
<dbReference type="GO" id="GO:0008137">
    <property type="term" value="F:NADH dehydrogenase (ubiquinone) activity"/>
    <property type="evidence" value="ECO:0007669"/>
    <property type="project" value="InterPro"/>
</dbReference>
<dbReference type="PANTHER" id="PTHR42703">
    <property type="entry name" value="NADH DEHYDROGENASE"/>
    <property type="match status" value="1"/>
</dbReference>
<evidence type="ECO:0000256" key="3">
    <source>
        <dbReference type="ARBA" id="ARBA00022475"/>
    </source>
</evidence>
<feature type="transmembrane region" description="Helical" evidence="8">
    <location>
        <begin position="131"/>
        <end position="149"/>
    </location>
</feature>
<feature type="transmembrane region" description="Helical" evidence="8">
    <location>
        <begin position="409"/>
        <end position="428"/>
    </location>
</feature>
<accession>A0A266QCE9</accession>
<sequence length="504" mass="53157">MNHFLIAPLLLPLLTAVLLILLSGRSLLLIRSLSLLSAAALTGLSAYLMHLASDGEIRLYALGNWMPPFGIVLVLDHLSALMLMVTAVLALFSLIYATRGNDAPGDKLHAMVQFLLLGVNGAFLTGDLFNLFVFFEVLLIASYSLLLHGRGAERARAGLHYVVINLAGSALFLIAVAALYGLTGSLNMADLTVKIAQLDPADAPLAATAGVLLLVVFGLKAAIAPLYFWLPRAYASASAPVAALFAVMTKVGVYTIVRCYTLIFGDNAGPVANLALPWLWPLALITLVLGLLGALAARELRVQIAYLVIVSVGTLLAGIALHTEAALAASFYYLIHSTLICGALFLLADIIQRQRGELADRISKGPRLAQSALLGALFFIAAISVIGLPPLSGFIGKLLLLSAAGTQGYAPWLWVILLAGSLVTLMALSRSGSTFFWRTGDPVAGTKLADKGELLAVIGLLVCIGSVTLGASAVLDYTQALARQLLSPEAYIQAMQQFTVKEGA</sequence>
<dbReference type="InterPro" id="IPR050586">
    <property type="entry name" value="CPA3_Na-H_Antiporter_D"/>
</dbReference>
<evidence type="ECO:0000313" key="11">
    <source>
        <dbReference type="Proteomes" id="UP000216101"/>
    </source>
</evidence>
<comment type="caution">
    <text evidence="10">The sequence shown here is derived from an EMBL/GenBank/DDBJ whole genome shotgun (WGS) entry which is preliminary data.</text>
</comment>
<feature type="transmembrane region" description="Helical" evidence="8">
    <location>
        <begin position="6"/>
        <end position="22"/>
    </location>
</feature>
<comment type="similarity">
    <text evidence="2">Belongs to the CPA3 antiporters (TC 2.A.63) subunit D family.</text>
</comment>
<evidence type="ECO:0000259" key="9">
    <source>
        <dbReference type="Pfam" id="PF00361"/>
    </source>
</evidence>
<proteinExistence type="inferred from homology"/>
<name>A0A266QCE9_9GAMM</name>
<keyword evidence="5 8" id="KW-1133">Transmembrane helix</keyword>
<keyword evidence="11" id="KW-1185">Reference proteome</keyword>
<protein>
    <submittedName>
        <fullName evidence="10">Monovalent cation/H+ antiporter subunit D</fullName>
    </submittedName>
</protein>
<feature type="transmembrane region" description="Helical" evidence="8">
    <location>
        <begin position="329"/>
        <end position="351"/>
    </location>
</feature>
<dbReference type="NCBIfam" id="NF009309">
    <property type="entry name" value="PRK12666.1"/>
    <property type="match status" value="1"/>
</dbReference>
<dbReference type="GO" id="GO:0042773">
    <property type="term" value="P:ATP synthesis coupled electron transport"/>
    <property type="evidence" value="ECO:0007669"/>
    <property type="project" value="InterPro"/>
</dbReference>
<feature type="transmembrane region" description="Helical" evidence="8">
    <location>
        <begin position="29"/>
        <end position="49"/>
    </location>
</feature>
<dbReference type="EMBL" id="NHNI01000001">
    <property type="protein sequence ID" value="OZY87568.1"/>
    <property type="molecule type" value="Genomic_DNA"/>
</dbReference>
<feature type="transmembrane region" description="Helical" evidence="8">
    <location>
        <begin position="372"/>
        <end position="389"/>
    </location>
</feature>
<evidence type="ECO:0000256" key="6">
    <source>
        <dbReference type="ARBA" id="ARBA00023136"/>
    </source>
</evidence>
<keyword evidence="3" id="KW-1003">Cell membrane</keyword>
<keyword evidence="4 7" id="KW-0812">Transmembrane</keyword>
<evidence type="ECO:0000256" key="1">
    <source>
        <dbReference type="ARBA" id="ARBA00004651"/>
    </source>
</evidence>
<evidence type="ECO:0000256" key="2">
    <source>
        <dbReference type="ARBA" id="ARBA00005346"/>
    </source>
</evidence>